<dbReference type="GO" id="GO:0004373">
    <property type="term" value="F:alpha-1,4-glucan glucosyltransferase (UDP-glucose donor) activity"/>
    <property type="evidence" value="ECO:0007669"/>
    <property type="project" value="InterPro"/>
</dbReference>
<comment type="function">
    <text evidence="2 7">Synthesizes alpha-1,4-glucan chains using ADP-glucose.</text>
</comment>
<keyword evidence="5 7" id="KW-0808">Transferase</keyword>
<dbReference type="GO" id="GO:0005978">
    <property type="term" value="P:glycogen biosynthetic process"/>
    <property type="evidence" value="ECO:0007669"/>
    <property type="project" value="UniProtKB-UniRule"/>
</dbReference>
<dbReference type="InterPro" id="IPR013534">
    <property type="entry name" value="Starch_synth_cat_dom"/>
</dbReference>
<keyword evidence="4 7" id="KW-0328">Glycosyltransferase</keyword>
<comment type="catalytic activity">
    <reaction evidence="1 7">
        <text>[(1-&gt;4)-alpha-D-glucosyl](n) + ADP-alpha-D-glucose = [(1-&gt;4)-alpha-D-glucosyl](n+1) + ADP + H(+)</text>
        <dbReference type="Rhea" id="RHEA:18189"/>
        <dbReference type="Rhea" id="RHEA-COMP:9584"/>
        <dbReference type="Rhea" id="RHEA-COMP:9587"/>
        <dbReference type="ChEBI" id="CHEBI:15378"/>
        <dbReference type="ChEBI" id="CHEBI:15444"/>
        <dbReference type="ChEBI" id="CHEBI:57498"/>
        <dbReference type="ChEBI" id="CHEBI:456216"/>
        <dbReference type="EC" id="2.4.1.21"/>
    </reaction>
</comment>
<evidence type="ECO:0000256" key="2">
    <source>
        <dbReference type="ARBA" id="ARBA00002764"/>
    </source>
</evidence>
<dbReference type="InterPro" id="IPR001296">
    <property type="entry name" value="Glyco_trans_1"/>
</dbReference>
<proteinExistence type="inferred from homology"/>
<keyword evidence="6 7" id="KW-0320">Glycogen biosynthesis</keyword>
<evidence type="ECO:0000256" key="5">
    <source>
        <dbReference type="ARBA" id="ARBA00022679"/>
    </source>
</evidence>
<sequence length="489" mass="53134">MKVLFCVSEAVPLAKTGGLADVGGALPAALMELGTDVRLALPRYRGIGLAGSRPAGTVEVQLGAERLPVAILDGKMPDTGVPAWLVDQPRLFNRPGLYGEGGKDYPDNLARFASLCRALLTWLERQSWQPDLIHCNDWQTALVPAIIAAGQAAQTATLLTIHNLAYQGLFPAEQFAMTGLPASMYTITGLEFWGQVNLLKGGLILADLLSTVSETYALEIQTPEFGAGLDGVLRDRADDLFGILNGVDYRAWDPAHDPLIPARYTVDNLSGKRACKVHLQQEFGLTPDPAIPLIGMVTRLADQKGLDLVAAILDELFAAGTQLVVLGTGDPRYERMFVDAARQHPRAAGVRIGFDNGLAHRIEAGADIFLMPSRYEPSGLNQLYSLRYGTVPVVRRTGGLADSIHDATPQAVETGTANGFVFIDYTPQALLLAIQRVLTAFRDPVTWRELQRVGMTADFSWAESAKRYVGLYKRTIARSQERAERVGDR</sequence>
<organism evidence="10 11">
    <name type="scientific">Candidatus Segetimicrobium genomatis</name>
    <dbReference type="NCBI Taxonomy" id="2569760"/>
    <lineage>
        <taxon>Bacteria</taxon>
        <taxon>Bacillati</taxon>
        <taxon>Candidatus Sysuimicrobiota</taxon>
        <taxon>Candidatus Sysuimicrobiia</taxon>
        <taxon>Candidatus Sysuimicrobiales</taxon>
        <taxon>Candidatus Segetimicrobiaceae</taxon>
        <taxon>Candidatus Segetimicrobium</taxon>
    </lineage>
</organism>
<dbReference type="PANTHER" id="PTHR45825">
    <property type="entry name" value="GRANULE-BOUND STARCH SYNTHASE 1, CHLOROPLASTIC/AMYLOPLASTIC"/>
    <property type="match status" value="1"/>
</dbReference>
<comment type="caution">
    <text evidence="10">The sequence shown here is derived from an EMBL/GenBank/DDBJ whole genome shotgun (WGS) entry which is preliminary data.</text>
</comment>
<dbReference type="Gene3D" id="3.40.50.2000">
    <property type="entry name" value="Glycogen Phosphorylase B"/>
    <property type="match status" value="2"/>
</dbReference>
<dbReference type="UniPathway" id="UPA00164"/>
<evidence type="ECO:0000256" key="4">
    <source>
        <dbReference type="ARBA" id="ARBA00022676"/>
    </source>
</evidence>
<accession>A0A537IYL7</accession>
<dbReference type="Proteomes" id="UP000318834">
    <property type="component" value="Unassembled WGS sequence"/>
</dbReference>
<dbReference type="Pfam" id="PF00534">
    <property type="entry name" value="Glycos_transf_1"/>
    <property type="match status" value="1"/>
</dbReference>
<dbReference type="GO" id="GO:0005829">
    <property type="term" value="C:cytosol"/>
    <property type="evidence" value="ECO:0007669"/>
    <property type="project" value="TreeGrafter"/>
</dbReference>
<name>A0A537IYL7_9BACT</name>
<evidence type="ECO:0000259" key="9">
    <source>
        <dbReference type="Pfam" id="PF08323"/>
    </source>
</evidence>
<dbReference type="NCBIfam" id="NF001899">
    <property type="entry name" value="PRK00654.1-2"/>
    <property type="match status" value="1"/>
</dbReference>
<feature type="domain" description="Starch synthase catalytic" evidence="9">
    <location>
        <begin position="2"/>
        <end position="234"/>
    </location>
</feature>
<protein>
    <recommendedName>
        <fullName evidence="7">Glycogen synthase</fullName>
        <ecNumber evidence="7">2.4.1.21</ecNumber>
    </recommendedName>
    <alternativeName>
        <fullName evidence="7">Starch [bacterial glycogen] synthase</fullName>
    </alternativeName>
</protein>
<comment type="similarity">
    <text evidence="3 7">Belongs to the glycosyltransferase 1 family. Bacterial/plant glycogen synthase subfamily.</text>
</comment>
<dbReference type="Pfam" id="PF08323">
    <property type="entry name" value="Glyco_transf_5"/>
    <property type="match status" value="1"/>
</dbReference>
<evidence type="ECO:0000313" key="10">
    <source>
        <dbReference type="EMBL" id="TMI76400.1"/>
    </source>
</evidence>
<evidence type="ECO:0000256" key="3">
    <source>
        <dbReference type="ARBA" id="ARBA00010281"/>
    </source>
</evidence>
<dbReference type="SUPFAM" id="SSF53756">
    <property type="entry name" value="UDP-Glycosyltransferase/glycogen phosphorylase"/>
    <property type="match status" value="1"/>
</dbReference>
<dbReference type="InterPro" id="IPR011835">
    <property type="entry name" value="GS/SS"/>
</dbReference>
<dbReference type="AlphaFoldDB" id="A0A537IYL7"/>
<dbReference type="EC" id="2.4.1.21" evidence="7"/>
<evidence type="ECO:0000259" key="8">
    <source>
        <dbReference type="Pfam" id="PF00534"/>
    </source>
</evidence>
<gene>
    <name evidence="7 10" type="primary">glgA</name>
    <name evidence="10" type="ORF">E6H05_03665</name>
</gene>
<feature type="binding site" evidence="7">
    <location>
        <position position="15"/>
    </location>
    <ligand>
        <name>ADP-alpha-D-glucose</name>
        <dbReference type="ChEBI" id="CHEBI:57498"/>
    </ligand>
</feature>
<dbReference type="GO" id="GO:0009011">
    <property type="term" value="F:alpha-1,4-glucan glucosyltransferase (ADP-glucose donor) activity"/>
    <property type="evidence" value="ECO:0007669"/>
    <property type="project" value="UniProtKB-UniRule"/>
</dbReference>
<dbReference type="HAMAP" id="MF_00484">
    <property type="entry name" value="Glycogen_synth"/>
    <property type="match status" value="1"/>
</dbReference>
<feature type="domain" description="Glycosyl transferase family 1" evidence="8">
    <location>
        <begin position="292"/>
        <end position="439"/>
    </location>
</feature>
<evidence type="ECO:0000256" key="1">
    <source>
        <dbReference type="ARBA" id="ARBA00001478"/>
    </source>
</evidence>
<evidence type="ECO:0000313" key="11">
    <source>
        <dbReference type="Proteomes" id="UP000318834"/>
    </source>
</evidence>
<comment type="pathway">
    <text evidence="7">Glycan biosynthesis; glycogen biosynthesis.</text>
</comment>
<evidence type="ECO:0000256" key="7">
    <source>
        <dbReference type="HAMAP-Rule" id="MF_00484"/>
    </source>
</evidence>
<evidence type="ECO:0000256" key="6">
    <source>
        <dbReference type="ARBA" id="ARBA00023056"/>
    </source>
</evidence>
<reference evidence="10 11" key="1">
    <citation type="journal article" date="2019" name="Nat. Microbiol.">
        <title>Mediterranean grassland soil C-N compound turnover is dependent on rainfall and depth, and is mediated by genomically divergent microorganisms.</title>
        <authorList>
            <person name="Diamond S."/>
            <person name="Andeer P.F."/>
            <person name="Li Z."/>
            <person name="Crits-Christoph A."/>
            <person name="Burstein D."/>
            <person name="Anantharaman K."/>
            <person name="Lane K.R."/>
            <person name="Thomas B.C."/>
            <person name="Pan C."/>
            <person name="Northen T.R."/>
            <person name="Banfield J.F."/>
        </authorList>
    </citation>
    <scope>NUCLEOTIDE SEQUENCE [LARGE SCALE GENOMIC DNA]</scope>
    <source>
        <strain evidence="10">NP_8</strain>
    </source>
</reference>
<dbReference type="PANTHER" id="PTHR45825:SF11">
    <property type="entry name" value="ALPHA AMYLASE DOMAIN-CONTAINING PROTEIN"/>
    <property type="match status" value="1"/>
</dbReference>
<dbReference type="EMBL" id="VBAP01000023">
    <property type="protein sequence ID" value="TMI76400.1"/>
    <property type="molecule type" value="Genomic_DNA"/>
</dbReference>
<dbReference type="NCBIfam" id="TIGR02095">
    <property type="entry name" value="glgA"/>
    <property type="match status" value="1"/>
</dbReference>
<dbReference type="CDD" id="cd03791">
    <property type="entry name" value="GT5_Glycogen_synthase_DULL1-like"/>
    <property type="match status" value="1"/>
</dbReference>